<organism evidence="2 3">
    <name type="scientific">Trapa incisa</name>
    <dbReference type="NCBI Taxonomy" id="236973"/>
    <lineage>
        <taxon>Eukaryota</taxon>
        <taxon>Viridiplantae</taxon>
        <taxon>Streptophyta</taxon>
        <taxon>Embryophyta</taxon>
        <taxon>Tracheophyta</taxon>
        <taxon>Spermatophyta</taxon>
        <taxon>Magnoliopsida</taxon>
        <taxon>eudicotyledons</taxon>
        <taxon>Gunneridae</taxon>
        <taxon>Pentapetalae</taxon>
        <taxon>rosids</taxon>
        <taxon>malvids</taxon>
        <taxon>Myrtales</taxon>
        <taxon>Lythraceae</taxon>
        <taxon>Trapa</taxon>
    </lineage>
</organism>
<accession>A0AAN7QHY2</accession>
<dbReference type="PANTHER" id="PTHR46816">
    <property type="entry name" value="OS01G0273500 PROTEIN"/>
    <property type="match status" value="1"/>
</dbReference>
<evidence type="ECO:0000313" key="2">
    <source>
        <dbReference type="EMBL" id="KAK4768244.1"/>
    </source>
</evidence>
<keyword evidence="3" id="KW-1185">Reference proteome</keyword>
<evidence type="ECO:0000313" key="3">
    <source>
        <dbReference type="Proteomes" id="UP001345219"/>
    </source>
</evidence>
<dbReference type="PANTHER" id="PTHR46816:SF1">
    <property type="entry name" value="TETRATRICOPEPTIDE REPEAT (TPR)-LIKE SUPERFAMILY PROTEIN"/>
    <property type="match status" value="1"/>
</dbReference>
<dbReference type="EMBL" id="JAXIOK010000006">
    <property type="protein sequence ID" value="KAK4768244.1"/>
    <property type="molecule type" value="Genomic_DNA"/>
</dbReference>
<sequence>MSRFVKLHSSLPSCSACLCVNLPFREFSSDVLRCKVQAFRGRKIACFLGFSRESRVLVYVGIAQSIDTPTLAELVSKKQPWFARSRKELRLSHSLDLNFRVMHSLICSRNPGRPAGVDLLPSGFSLNGLEYQKLLYNSIVHGHRMHDPPWKRQSVQYREIRGRIKALTAKIQELKKRVASGETGRDVVDYYALMGLQRSWLKAGAPTGPPTADPQAQARQGPGWSSWRFRGRQR</sequence>
<protein>
    <submittedName>
        <fullName evidence="2">Uncharacterized protein</fullName>
    </submittedName>
</protein>
<feature type="region of interest" description="Disordered" evidence="1">
    <location>
        <begin position="203"/>
        <end position="234"/>
    </location>
</feature>
<dbReference type="Proteomes" id="UP001345219">
    <property type="component" value="Chromosome 3"/>
</dbReference>
<comment type="caution">
    <text evidence="2">The sequence shown here is derived from an EMBL/GenBank/DDBJ whole genome shotgun (WGS) entry which is preliminary data.</text>
</comment>
<name>A0AAN7QHY2_9MYRT</name>
<evidence type="ECO:0000256" key="1">
    <source>
        <dbReference type="SAM" id="MobiDB-lite"/>
    </source>
</evidence>
<reference evidence="2 3" key="1">
    <citation type="journal article" date="2023" name="Hortic Res">
        <title>Pangenome of water caltrop reveals structural variations and asymmetric subgenome divergence after allopolyploidization.</title>
        <authorList>
            <person name="Zhang X."/>
            <person name="Chen Y."/>
            <person name="Wang L."/>
            <person name="Yuan Y."/>
            <person name="Fang M."/>
            <person name="Shi L."/>
            <person name="Lu R."/>
            <person name="Comes H.P."/>
            <person name="Ma Y."/>
            <person name="Chen Y."/>
            <person name="Huang G."/>
            <person name="Zhou Y."/>
            <person name="Zheng Z."/>
            <person name="Qiu Y."/>
        </authorList>
    </citation>
    <scope>NUCLEOTIDE SEQUENCE [LARGE SCALE GENOMIC DNA]</scope>
    <source>
        <tissue evidence="2">Roots</tissue>
    </source>
</reference>
<dbReference type="AlphaFoldDB" id="A0AAN7QHY2"/>
<proteinExistence type="predicted"/>
<gene>
    <name evidence="2" type="ORF">SAY87_003385</name>
</gene>